<dbReference type="EMBL" id="MN740739">
    <property type="protein sequence ID" value="QHU09562.1"/>
    <property type="molecule type" value="Genomic_DNA"/>
</dbReference>
<feature type="compositionally biased region" description="Acidic residues" evidence="1">
    <location>
        <begin position="571"/>
        <end position="583"/>
    </location>
</feature>
<organism evidence="2">
    <name type="scientific">viral metagenome</name>
    <dbReference type="NCBI Taxonomy" id="1070528"/>
    <lineage>
        <taxon>unclassified sequences</taxon>
        <taxon>metagenomes</taxon>
        <taxon>organismal metagenomes</taxon>
    </lineage>
</organism>
<accession>A0A6C0JUX9</accession>
<feature type="region of interest" description="Disordered" evidence="1">
    <location>
        <begin position="570"/>
        <end position="589"/>
    </location>
</feature>
<proteinExistence type="predicted"/>
<sequence>MATADEVQSYIESILDPKPIDVFESLSELKVLLYDSPTEEPKELHFKSIYPFMTILDLKLAIYDRLKMDDRALPDFVFLAKTIILKGKKITPVEFNWSLSAAPTEPISLYSPFSLIEPDPRFVESSGTRINNARTQTDRVLLEEKYSTGVPVIHAYLYSAVDKSIPGIRPMSEYEWNGRIYPYFPAIPLLNDKPTDLQRQTARTLTRAFIRKRQFFTRLENILNGGDPVYYITLKSVSSMVLTFKTPEKIPGIESVFYTVPVSNLMPYMRLLPVEGDAISKIHMVGDIPDVESPDFLRQWSQERNPTPDRDFVLVKIAINRGASPLYSTMRLYDDGTADLTLEPRRGILSLNTEPELENFPKAVTNAIGGFSYLTRAPQLTNGIFSFDINLRDVIKSKLGAAEIRAKLPIFSAIFQEIRGIPEDNAEIVLRYKLVSNFFREDVIEAFITMLRGRKALRGEVTIADIPDLVAEEFQISKDRARHYVEKNIQTASDIIMVNPETKEYSLNNNTGIDIAIFTNEHPHYKFKIYNVNSYINMQRLITFVSLLISRPEKEFHVPEEHVAEYKSAEIEEEEEKEEEEQEAPVAAAEAPVAEEAVFEDMNDGEEAAAESVVEAPADDVPDYLLNFADDEITLEQEHAAEEAAKAEIVEGVVETVAAKVEPAKFTVKKVKIEEPSAPPASLALINETVQTGRREEGLETYFSEKLKSADRRLFEFPTKLNSEKYTVQCGSNVARQPAVLNEMQFQRMKDEYKDAIDSGEITFFQFPLNKDKKANPYNPDPKKEYYTIMRYGSSPRTQNYYICCKYFCVRDVIMVREKELIGTVLRRPVKQADGSLRTTKEPGTCPFCEGLVVKNKRFPGINEVIIERKPTQGKPKFQIGFLKVITHPEGFHLPCCFKEDQPIRIGEHAAFPDTEQIIQSATVAPDAPVDETFAVTDETTLLEAISVPYETTLLTVRTASIVGSEKLPLDPALKKIKKVLRYDKTTGRRIDIEEESGRAVAPEITQPQIGILPPKLNEYFAQVPSDLVSRTFNPQKLTPGSRGFLRIGVQNSVRYRNDSFLAAIAIYFYKMDTVEEIKNMLIDVIQPRVFLSMNYGNFALEMYNPMWVPRTIVENPKGLAPTREQIKNWAYDHLRIKKLTAKNEDLVKRAYLSYDRFRWWLTSTKTRKEYRHFAHFLSLPGLMNIGKRSYALDSSKVAEYRRPGIVFIVLDILESGELKVRCPPYAMQNEVLATSDVGFLFHHYYGIWEPVFYYDNKALLNGDLNQSYLTFSGLREGDLMTDKFPPIIRKRLDEFRSQCSSRTGGLGIYTSSAGIKSTKIAPLSVVKKMLSANQLYGFIRDAYNHIAALVYRIEPTGLIAVPVIDDGLSFIDLEYKLIMDWDDYEPATIAQVVSFYRKYVEPIFPTLYTIKSAVRTNSTQRIESVQLSNGLYIPVAVTQDVPANIILPEPIQKIDEMEWSINKKIVVESTGSADQIDSMSQLKVKEFNESFEYLRITFSNWLNSHENGGLFRRELEDVIFSKEFPLYEKRRRLQIKIAPIIENWIAEKDEDRARQISILRKDCTLLAEKDCNGLCSWKQETGKCLIHVSKPENGSGGFILLLRLIDELIRFGERRKQIFEKRVSEIAALTGAVREKNQYIIPERSYTWTEMLRNDWTKVSADSPVFVEEMTTEEGLDQVATVAPASELSKIPDAVAKIINPSGVDPIFNRLRLYPSPNSIGPLLALLQVNVSEIGLTGMKLDEKSMSALVKKSLIPILQINLQETDPAKRIIGIRPPRDRYQKYAIFIIQEDGTPAIIVTDPEAPALIQSGDLTAEIKRLFSDKNITKTVFIVSK</sequence>
<evidence type="ECO:0000313" key="2">
    <source>
        <dbReference type="EMBL" id="QHU09562.1"/>
    </source>
</evidence>
<protein>
    <submittedName>
        <fullName evidence="2">Uncharacterized protein</fullName>
    </submittedName>
</protein>
<name>A0A6C0JUX9_9ZZZZ</name>
<reference evidence="2" key="1">
    <citation type="journal article" date="2020" name="Nature">
        <title>Giant virus diversity and host interactions through global metagenomics.</title>
        <authorList>
            <person name="Schulz F."/>
            <person name="Roux S."/>
            <person name="Paez-Espino D."/>
            <person name="Jungbluth S."/>
            <person name="Walsh D.A."/>
            <person name="Denef V.J."/>
            <person name="McMahon K.D."/>
            <person name="Konstantinidis K.T."/>
            <person name="Eloe-Fadrosh E.A."/>
            <person name="Kyrpides N.C."/>
            <person name="Woyke T."/>
        </authorList>
    </citation>
    <scope>NUCLEOTIDE SEQUENCE</scope>
    <source>
        <strain evidence="2">GVMAG-S-1101164-105</strain>
    </source>
</reference>
<evidence type="ECO:0000256" key="1">
    <source>
        <dbReference type="SAM" id="MobiDB-lite"/>
    </source>
</evidence>